<feature type="chain" id="PRO_5047367654" evidence="4">
    <location>
        <begin position="25"/>
        <end position="424"/>
    </location>
</feature>
<keyword evidence="2" id="KW-0813">Transport</keyword>
<evidence type="ECO:0000313" key="5">
    <source>
        <dbReference type="EMBL" id="MBL0886435.1"/>
    </source>
</evidence>
<evidence type="ECO:0000256" key="4">
    <source>
        <dbReference type="SAM" id="SignalP"/>
    </source>
</evidence>
<name>A0ABS1LJL5_9MICO</name>
<dbReference type="PANTHER" id="PTHR43649">
    <property type="entry name" value="ARABINOSE-BINDING PROTEIN-RELATED"/>
    <property type="match status" value="1"/>
</dbReference>
<dbReference type="RefSeq" id="WP_201846375.1">
    <property type="nucleotide sequence ID" value="NZ_JABBYC010000011.1"/>
</dbReference>
<dbReference type="Gene3D" id="3.40.190.10">
    <property type="entry name" value="Periplasmic binding protein-like II"/>
    <property type="match status" value="2"/>
</dbReference>
<dbReference type="PROSITE" id="PS01037">
    <property type="entry name" value="SBP_BACTERIAL_1"/>
    <property type="match status" value="1"/>
</dbReference>
<keyword evidence="6" id="KW-1185">Reference proteome</keyword>
<dbReference type="InterPro" id="IPR006061">
    <property type="entry name" value="SBP_1_CS"/>
</dbReference>
<accession>A0ABS1LJL5</accession>
<keyword evidence="3 4" id="KW-0732">Signal</keyword>
<dbReference type="SUPFAM" id="SSF53850">
    <property type="entry name" value="Periplasmic binding protein-like II"/>
    <property type="match status" value="1"/>
</dbReference>
<dbReference type="InterPro" id="IPR050490">
    <property type="entry name" value="Bact_solute-bd_prot1"/>
</dbReference>
<dbReference type="InterPro" id="IPR006059">
    <property type="entry name" value="SBP"/>
</dbReference>
<sequence>MRQPSLARLATATLAVALVAGVSACGSPGQDPDAVTLDFFQFKPEAADTFDAIVADFEAANPDIDVVVNTVPDPDTAIRALLVKGKTPDVLTLNGSGNFGLLAKAGVFHDFTGDPVLERINPGVQDILGDLGTFEGREVNALGFSSNANGILYNREIFAEHGLEPPQTWAELIDVCERLEAAGVTPFYGTLADAWTTQPSFNGLGAYAAQDGFFDDLRAEGADVGPDAPVSFERDFDTTLTRMQQAYTFVQDGYRGRTYDDGNAALANGEVAMLMQGIWATSQIQAVNPDIDLGVFPYPADDAGDTLLVSGVDVAVTIGRDTPHLAEAKRFVDYLFTPEVLDRYAAEQHMFSPSATSTGTDDPMLAELQPYFDDGRITGFIDHQVPPSIPLAAVLQQGIFDGDGERALATLDNEWRKVAARTGE</sequence>
<feature type="signal peptide" evidence="4">
    <location>
        <begin position="1"/>
        <end position="24"/>
    </location>
</feature>
<organism evidence="5 6">
    <name type="scientific">Myceligenerans indicum</name>
    <dbReference type="NCBI Taxonomy" id="2593663"/>
    <lineage>
        <taxon>Bacteria</taxon>
        <taxon>Bacillati</taxon>
        <taxon>Actinomycetota</taxon>
        <taxon>Actinomycetes</taxon>
        <taxon>Micrococcales</taxon>
        <taxon>Promicromonosporaceae</taxon>
        <taxon>Myceligenerans</taxon>
    </lineage>
</organism>
<reference evidence="5 6" key="1">
    <citation type="journal article" date="2021" name="Arch. Microbiol.">
        <title>Myceligenerans indicum sp. nov., an actinobacterium isolated from mangrove sediment of Sundarbans, India.</title>
        <authorList>
            <person name="Asha K."/>
            <person name="Bhadury P."/>
        </authorList>
    </citation>
    <scope>NUCLEOTIDE SEQUENCE [LARGE SCALE GENOMIC DNA]</scope>
    <source>
        <strain evidence="5 6">I2</strain>
    </source>
</reference>
<proteinExistence type="inferred from homology"/>
<gene>
    <name evidence="5" type="ORF">HGK34_09155</name>
</gene>
<protein>
    <submittedName>
        <fullName evidence="5">Extracellular solute-binding protein</fullName>
    </submittedName>
</protein>
<evidence type="ECO:0000256" key="2">
    <source>
        <dbReference type="ARBA" id="ARBA00022448"/>
    </source>
</evidence>
<evidence type="ECO:0000256" key="3">
    <source>
        <dbReference type="ARBA" id="ARBA00022729"/>
    </source>
</evidence>
<dbReference type="PROSITE" id="PS51257">
    <property type="entry name" value="PROKAR_LIPOPROTEIN"/>
    <property type="match status" value="1"/>
</dbReference>
<dbReference type="Proteomes" id="UP000675409">
    <property type="component" value="Unassembled WGS sequence"/>
</dbReference>
<comment type="caution">
    <text evidence="5">The sequence shown here is derived from an EMBL/GenBank/DDBJ whole genome shotgun (WGS) entry which is preliminary data.</text>
</comment>
<dbReference type="Pfam" id="PF01547">
    <property type="entry name" value="SBP_bac_1"/>
    <property type="match status" value="1"/>
</dbReference>
<evidence type="ECO:0000256" key="1">
    <source>
        <dbReference type="ARBA" id="ARBA00008520"/>
    </source>
</evidence>
<dbReference type="EMBL" id="JABBYC010000011">
    <property type="protein sequence ID" value="MBL0886435.1"/>
    <property type="molecule type" value="Genomic_DNA"/>
</dbReference>
<comment type="similarity">
    <text evidence="1">Belongs to the bacterial solute-binding protein 1 family.</text>
</comment>
<evidence type="ECO:0000313" key="6">
    <source>
        <dbReference type="Proteomes" id="UP000675409"/>
    </source>
</evidence>